<protein>
    <submittedName>
        <fullName evidence="1">Putative ovule protein</fullName>
    </submittedName>
</protein>
<organism evidence="1">
    <name type="scientific">Solanum chacoense</name>
    <name type="common">Chaco potato</name>
    <dbReference type="NCBI Taxonomy" id="4108"/>
    <lineage>
        <taxon>Eukaryota</taxon>
        <taxon>Viridiplantae</taxon>
        <taxon>Streptophyta</taxon>
        <taxon>Embryophyta</taxon>
        <taxon>Tracheophyta</taxon>
        <taxon>Spermatophyta</taxon>
        <taxon>Magnoliopsida</taxon>
        <taxon>eudicotyledons</taxon>
        <taxon>Gunneridae</taxon>
        <taxon>Pentapetalae</taxon>
        <taxon>asterids</taxon>
        <taxon>lamiids</taxon>
        <taxon>Solanales</taxon>
        <taxon>Solanaceae</taxon>
        <taxon>Solanoideae</taxon>
        <taxon>Solaneae</taxon>
        <taxon>Solanum</taxon>
    </lineage>
</organism>
<sequence>MLLYFYVVQTLQSICIGSQEQNQLLEDPTLVASPDNISLLCNNIKKETTNTRNTNTISLSFNQNNRI</sequence>
<dbReference type="AlphaFoldDB" id="A0A0V0GXB5"/>
<reference evidence="1" key="1">
    <citation type="submission" date="2015-12" db="EMBL/GenBank/DDBJ databases">
        <title>Gene expression during late stages of embryo sac development: a critical building block for successful pollen-pistil interactions.</title>
        <authorList>
            <person name="Liu Y."/>
            <person name="Joly V."/>
            <person name="Sabar M."/>
            <person name="Matton D.P."/>
        </authorList>
    </citation>
    <scope>NUCLEOTIDE SEQUENCE</scope>
</reference>
<name>A0A0V0GXB5_SOLCH</name>
<dbReference type="EMBL" id="GEDG01029086">
    <property type="protein sequence ID" value="JAP12767.1"/>
    <property type="molecule type" value="Transcribed_RNA"/>
</dbReference>
<feature type="non-terminal residue" evidence="1">
    <location>
        <position position="67"/>
    </location>
</feature>
<proteinExistence type="predicted"/>
<accession>A0A0V0GXB5</accession>
<evidence type="ECO:0000313" key="1">
    <source>
        <dbReference type="EMBL" id="JAP12767.1"/>
    </source>
</evidence>